<accession>A0A6N4XT30</accession>
<name>A0A6N4XT30_9FLAO</name>
<gene>
    <name evidence="1" type="ORF">CHRY9393_03357</name>
</gene>
<organism evidence="1 2">
    <name type="scientific">Chryseobacterium fistulae</name>
    <dbReference type="NCBI Taxonomy" id="2675058"/>
    <lineage>
        <taxon>Bacteria</taxon>
        <taxon>Pseudomonadati</taxon>
        <taxon>Bacteroidota</taxon>
        <taxon>Flavobacteriia</taxon>
        <taxon>Flavobacteriales</taxon>
        <taxon>Weeksellaceae</taxon>
        <taxon>Chryseobacterium group</taxon>
        <taxon>Chryseobacterium</taxon>
    </lineage>
</organism>
<dbReference type="EMBL" id="CACVBY010000130">
    <property type="protein sequence ID" value="CAA7392631.1"/>
    <property type="molecule type" value="Genomic_DNA"/>
</dbReference>
<reference evidence="1 2" key="1">
    <citation type="submission" date="2020-01" db="EMBL/GenBank/DDBJ databases">
        <authorList>
            <person name="Rodrigo-Torres L."/>
            <person name="Arahal R. D."/>
            <person name="Lucena T."/>
        </authorList>
    </citation>
    <scope>NUCLEOTIDE SEQUENCE [LARGE SCALE GENOMIC DNA]</scope>
    <source>
        <strain evidence="1 2">CECT 9393</strain>
    </source>
</reference>
<evidence type="ECO:0000313" key="2">
    <source>
        <dbReference type="Proteomes" id="UP000445309"/>
    </source>
</evidence>
<dbReference type="AlphaFoldDB" id="A0A6N4XT30"/>
<evidence type="ECO:0000313" key="1">
    <source>
        <dbReference type="EMBL" id="CAA7392631.1"/>
    </source>
</evidence>
<keyword evidence="2" id="KW-1185">Reference proteome</keyword>
<sequence>MEEVFLIVMDFGTITQSDCKMGLIIGANPQGY</sequence>
<dbReference type="Proteomes" id="UP000445309">
    <property type="component" value="Unassembled WGS sequence"/>
</dbReference>
<protein>
    <submittedName>
        <fullName evidence="1">Uncharacterized protein</fullName>
    </submittedName>
</protein>
<proteinExistence type="predicted"/>